<evidence type="ECO:0000256" key="1">
    <source>
        <dbReference type="ARBA" id="ARBA00005913"/>
    </source>
</evidence>
<dbReference type="EnsemblPlants" id="KQK87969">
    <property type="protein sequence ID" value="KQK87969"/>
    <property type="gene ID" value="SETIT_037525mg"/>
</dbReference>
<proteinExistence type="inferred from homology"/>
<feature type="domain" description="KxDL" evidence="3">
    <location>
        <begin position="102"/>
        <end position="187"/>
    </location>
</feature>
<feature type="compositionally biased region" description="Low complexity" evidence="2">
    <location>
        <begin position="20"/>
        <end position="33"/>
    </location>
</feature>
<name>K4AF68_SETIT</name>
<organism evidence="4 5">
    <name type="scientific">Setaria italica</name>
    <name type="common">Foxtail millet</name>
    <name type="synonym">Panicum italicum</name>
    <dbReference type="NCBI Taxonomy" id="4555"/>
    <lineage>
        <taxon>Eukaryota</taxon>
        <taxon>Viridiplantae</taxon>
        <taxon>Streptophyta</taxon>
        <taxon>Embryophyta</taxon>
        <taxon>Tracheophyta</taxon>
        <taxon>Spermatophyta</taxon>
        <taxon>Magnoliopsida</taxon>
        <taxon>Liliopsida</taxon>
        <taxon>Poales</taxon>
        <taxon>Poaceae</taxon>
        <taxon>PACMAD clade</taxon>
        <taxon>Panicoideae</taxon>
        <taxon>Panicodae</taxon>
        <taxon>Paniceae</taxon>
        <taxon>Cenchrinae</taxon>
        <taxon>Setaria</taxon>
    </lineage>
</organism>
<reference evidence="5" key="1">
    <citation type="journal article" date="2012" name="Nat. Biotechnol.">
        <title>Reference genome sequence of the model plant Setaria.</title>
        <authorList>
            <person name="Bennetzen J.L."/>
            <person name="Schmutz J."/>
            <person name="Wang H."/>
            <person name="Percifield R."/>
            <person name="Hawkins J."/>
            <person name="Pontaroli A.C."/>
            <person name="Estep M."/>
            <person name="Feng L."/>
            <person name="Vaughn J.N."/>
            <person name="Grimwood J."/>
            <person name="Jenkins J."/>
            <person name="Barry K."/>
            <person name="Lindquist E."/>
            <person name="Hellsten U."/>
            <person name="Deshpande S."/>
            <person name="Wang X."/>
            <person name="Wu X."/>
            <person name="Mitros T."/>
            <person name="Triplett J."/>
            <person name="Yang X."/>
            <person name="Ye C.Y."/>
            <person name="Mauro-Herrera M."/>
            <person name="Wang L."/>
            <person name="Li P."/>
            <person name="Sharma M."/>
            <person name="Sharma R."/>
            <person name="Ronald P.C."/>
            <person name="Panaud O."/>
            <person name="Kellogg E.A."/>
            <person name="Brutnell T.P."/>
            <person name="Doust A.N."/>
            <person name="Tuskan G.A."/>
            <person name="Rokhsar D."/>
            <person name="Devos K.M."/>
        </authorList>
    </citation>
    <scope>NUCLEOTIDE SEQUENCE [LARGE SCALE GENOMIC DNA]</scope>
    <source>
        <strain evidence="5">cv. Yugu1</strain>
    </source>
</reference>
<evidence type="ECO:0000256" key="2">
    <source>
        <dbReference type="SAM" id="MobiDB-lite"/>
    </source>
</evidence>
<dbReference type="InterPro" id="IPR019371">
    <property type="entry name" value="KxDL_dom"/>
</dbReference>
<sequence>MRLGPIPGACVPTTTPASPTRPDATPLAATPTTASANPTACFLAFAQGSAPLRVHREGSIPTHAGGESATGEESRDGGGGEAMEKSPPAPAPAAAAEEVAARFRSLVDPDDVASIRQTQHLILGRLQDSNAVLTHFNEYSEQCFAEVSSDFASKTRLLKSMKADLEHIFTKLRAMKARLAATYPDAFPDGAMSKTIDQRPDLESPLD</sequence>
<dbReference type="Pfam" id="PF10241">
    <property type="entry name" value="KxDL"/>
    <property type="match status" value="1"/>
</dbReference>
<dbReference type="HOGENOM" id="CLU_1328366_0_0_1"/>
<dbReference type="eggNOG" id="KOG3443">
    <property type="taxonomic scope" value="Eukaryota"/>
</dbReference>
<reference evidence="4" key="2">
    <citation type="submission" date="2018-08" db="UniProtKB">
        <authorList>
            <consortium name="EnsemblPlants"/>
        </authorList>
    </citation>
    <scope>IDENTIFICATION</scope>
    <source>
        <strain evidence="4">Yugu1</strain>
    </source>
</reference>
<keyword evidence="5" id="KW-1185">Reference proteome</keyword>
<feature type="compositionally biased region" description="Basic and acidic residues" evidence="2">
    <location>
        <begin position="72"/>
        <end position="84"/>
    </location>
</feature>
<dbReference type="Gramene" id="KQK87969">
    <property type="protein sequence ID" value="KQK87969"/>
    <property type="gene ID" value="SETIT_037525mg"/>
</dbReference>
<evidence type="ECO:0000313" key="4">
    <source>
        <dbReference type="EnsemblPlants" id="KQK87969"/>
    </source>
</evidence>
<dbReference type="EMBL" id="AGNK02005466">
    <property type="status" value="NOT_ANNOTATED_CDS"/>
    <property type="molecule type" value="Genomic_DNA"/>
</dbReference>
<dbReference type="GO" id="GO:0032418">
    <property type="term" value="P:lysosome localization"/>
    <property type="evidence" value="ECO:0000318"/>
    <property type="project" value="GO_Central"/>
</dbReference>
<feature type="region of interest" description="Disordered" evidence="2">
    <location>
        <begin position="1"/>
        <end position="33"/>
    </location>
</feature>
<dbReference type="Proteomes" id="UP000004995">
    <property type="component" value="Unassembled WGS sequence"/>
</dbReference>
<accession>K4AF68</accession>
<comment type="similarity">
    <text evidence="1">Belongs to the KXD1 family.</text>
</comment>
<dbReference type="PANTHER" id="PTHR13511">
    <property type="entry name" value="KXDL MOTIF-CONTAINING PROTEIN 1"/>
    <property type="match status" value="1"/>
</dbReference>
<dbReference type="InParanoid" id="K4AF68"/>
<dbReference type="GO" id="GO:0099078">
    <property type="term" value="C:BORC complex"/>
    <property type="evidence" value="ECO:0000318"/>
    <property type="project" value="GO_Central"/>
</dbReference>
<dbReference type="AlphaFoldDB" id="K4AF68"/>
<feature type="region of interest" description="Disordered" evidence="2">
    <location>
        <begin position="57"/>
        <end position="95"/>
    </location>
</feature>
<dbReference type="STRING" id="4555.K4AF68"/>
<dbReference type="FunCoup" id="K4AF68">
    <property type="interactions" value="421"/>
</dbReference>
<dbReference type="PANTHER" id="PTHR13511:SF0">
    <property type="entry name" value="KXDL MOTIF-CONTAINING PROTEIN 1"/>
    <property type="match status" value="1"/>
</dbReference>
<evidence type="ECO:0000259" key="3">
    <source>
        <dbReference type="Pfam" id="PF10241"/>
    </source>
</evidence>
<protein>
    <recommendedName>
        <fullName evidence="3">KxDL domain-containing protein</fullName>
    </recommendedName>
</protein>
<dbReference type="InterPro" id="IPR039843">
    <property type="entry name" value="KXD1-like"/>
</dbReference>
<evidence type="ECO:0000313" key="5">
    <source>
        <dbReference type="Proteomes" id="UP000004995"/>
    </source>
</evidence>